<feature type="domain" description="HIT" evidence="2">
    <location>
        <begin position="7"/>
        <end position="113"/>
    </location>
</feature>
<dbReference type="EMBL" id="MHKI01000006">
    <property type="protein sequence ID" value="OGY87626.1"/>
    <property type="molecule type" value="Genomic_DNA"/>
</dbReference>
<dbReference type="GO" id="GO:0003824">
    <property type="term" value="F:catalytic activity"/>
    <property type="evidence" value="ECO:0007669"/>
    <property type="project" value="InterPro"/>
</dbReference>
<accession>A0A1G2BFZ6</accession>
<dbReference type="Gene3D" id="3.30.428.10">
    <property type="entry name" value="HIT-like"/>
    <property type="match status" value="1"/>
</dbReference>
<evidence type="ECO:0000259" key="2">
    <source>
        <dbReference type="PROSITE" id="PS51084"/>
    </source>
</evidence>
<sequence>MKKEDCFFCDKNNKEKHQIIAENDFFYSRWDDFPVSEGHAEIVHKDHIESFFDLSEKEVLQMYDVLRETKKIIFEKYNPDACNVGVNEGRAAGRTIHHLHIHIIPRYEGDVENPRGGILNIIPGKGDY</sequence>
<organism evidence="3 4">
    <name type="scientific">Candidatus Kerfeldbacteria bacterium RIFOXYB2_FULL_38_14</name>
    <dbReference type="NCBI Taxonomy" id="1798547"/>
    <lineage>
        <taxon>Bacteria</taxon>
        <taxon>Candidatus Kerfeldiibacteriota</taxon>
    </lineage>
</organism>
<dbReference type="Proteomes" id="UP000176420">
    <property type="component" value="Unassembled WGS sequence"/>
</dbReference>
<name>A0A1G2BFZ6_9BACT</name>
<dbReference type="PANTHER" id="PTHR42997:SF1">
    <property type="entry name" value="AP-4-A PHOSPHORYLASE"/>
    <property type="match status" value="1"/>
</dbReference>
<evidence type="ECO:0000313" key="3">
    <source>
        <dbReference type="EMBL" id="OGY87626.1"/>
    </source>
</evidence>
<reference evidence="3 4" key="1">
    <citation type="journal article" date="2016" name="Nat. Commun.">
        <title>Thousands of microbial genomes shed light on interconnected biogeochemical processes in an aquifer system.</title>
        <authorList>
            <person name="Anantharaman K."/>
            <person name="Brown C.T."/>
            <person name="Hug L.A."/>
            <person name="Sharon I."/>
            <person name="Castelle C.J."/>
            <person name="Probst A.J."/>
            <person name="Thomas B.C."/>
            <person name="Singh A."/>
            <person name="Wilkins M.J."/>
            <person name="Karaoz U."/>
            <person name="Brodie E.L."/>
            <person name="Williams K.H."/>
            <person name="Hubbard S.S."/>
            <person name="Banfield J.F."/>
        </authorList>
    </citation>
    <scope>NUCLEOTIDE SEQUENCE [LARGE SCALE GENOMIC DNA]</scope>
</reference>
<dbReference type="InterPro" id="IPR011146">
    <property type="entry name" value="HIT-like"/>
</dbReference>
<evidence type="ECO:0000256" key="1">
    <source>
        <dbReference type="PROSITE-ProRule" id="PRU00464"/>
    </source>
</evidence>
<feature type="short sequence motif" description="Histidine triad motif" evidence="1">
    <location>
        <begin position="98"/>
        <end position="102"/>
    </location>
</feature>
<dbReference type="AlphaFoldDB" id="A0A1G2BFZ6"/>
<dbReference type="InterPro" id="IPR036265">
    <property type="entry name" value="HIT-like_sf"/>
</dbReference>
<dbReference type="PANTHER" id="PTHR42997">
    <property type="entry name" value="HIT FAMILY HYDROLASE"/>
    <property type="match status" value="1"/>
</dbReference>
<proteinExistence type="predicted"/>
<gene>
    <name evidence="3" type="ORF">A2319_04215</name>
</gene>
<dbReference type="SUPFAM" id="SSF54197">
    <property type="entry name" value="HIT-like"/>
    <property type="match status" value="1"/>
</dbReference>
<dbReference type="Pfam" id="PF01230">
    <property type="entry name" value="HIT"/>
    <property type="match status" value="1"/>
</dbReference>
<protein>
    <recommendedName>
        <fullName evidence="2">HIT domain-containing protein</fullName>
    </recommendedName>
</protein>
<evidence type="ECO:0000313" key="4">
    <source>
        <dbReference type="Proteomes" id="UP000176420"/>
    </source>
</evidence>
<comment type="caution">
    <text evidence="3">The sequence shown here is derived from an EMBL/GenBank/DDBJ whole genome shotgun (WGS) entry which is preliminary data.</text>
</comment>
<dbReference type="PROSITE" id="PS51084">
    <property type="entry name" value="HIT_2"/>
    <property type="match status" value="1"/>
</dbReference>
<dbReference type="InterPro" id="IPR052908">
    <property type="entry name" value="AP-4-A_phosphorylase"/>
</dbReference>